<dbReference type="RefSeq" id="WP_157667322.1">
    <property type="nucleotide sequence ID" value="NZ_CP020474.1"/>
</dbReference>
<evidence type="ECO:0000256" key="1">
    <source>
        <dbReference type="SAM" id="MobiDB-lite"/>
    </source>
</evidence>
<evidence type="ECO:0000313" key="3">
    <source>
        <dbReference type="Proteomes" id="UP000192273"/>
    </source>
</evidence>
<dbReference type="Proteomes" id="UP000192273">
    <property type="component" value="Chromosome"/>
</dbReference>
<name>A0A1V0RRH7_9RHOB</name>
<feature type="compositionally biased region" description="Acidic residues" evidence="1">
    <location>
        <begin position="180"/>
        <end position="196"/>
    </location>
</feature>
<proteinExistence type="predicted"/>
<dbReference type="AlphaFoldDB" id="A0A1V0RRH7"/>
<accession>A0A1V0RRH7</accession>
<protein>
    <submittedName>
        <fullName evidence="2">Uncharacterized protein</fullName>
    </submittedName>
</protein>
<gene>
    <name evidence="2" type="ORF">ROSMUCSMR3_02920</name>
</gene>
<reference evidence="2 3" key="1">
    <citation type="submission" date="2017-03" db="EMBL/GenBank/DDBJ databases">
        <title>Genome Sequence of Roseovarius mucosus strain SMR3 Isolated from a culture of the Diatom Skeletonema marinoi.</title>
        <authorList>
            <person name="Topel M."/>
            <person name="Pinder M."/>
            <person name="Johansson O.N."/>
            <person name="Kourtchenko O."/>
            <person name="Godhe A."/>
            <person name="Clarke A.K."/>
        </authorList>
    </citation>
    <scope>NUCLEOTIDE SEQUENCE [LARGE SCALE GENOMIC DNA]</scope>
    <source>
        <strain evidence="2 3">SMR3</strain>
    </source>
</reference>
<dbReference type="KEGG" id="rmm:ROSMUCSMR3_02920"/>
<sequence length="245" mass="29127">MDKPEINVKSKIMYDAIMNGYTQPEIIIDTSGSVEKLKKFNTPRVVFEYEDCNDKYVFELRYYMVFDDSYNVERRLFVNGELIRVRSDNPLSSVQSITLSIQENMRYVLEKNEEINEILEQKRINDIEKIFKAINDDEADFRIEIHYSSNDVDGTCAEVVYEFDDIELRLQALSNGKNYEDEDEEEEEEEEEEVTYDDLDWNKVDPIWVNGDSLSNRNMDIDLDIDWDELLDLIREELDEYHANK</sequence>
<organism evidence="2 3">
    <name type="scientific">Roseovarius mucosus</name>
    <dbReference type="NCBI Taxonomy" id="215743"/>
    <lineage>
        <taxon>Bacteria</taxon>
        <taxon>Pseudomonadati</taxon>
        <taxon>Pseudomonadota</taxon>
        <taxon>Alphaproteobacteria</taxon>
        <taxon>Rhodobacterales</taxon>
        <taxon>Roseobacteraceae</taxon>
        <taxon>Roseovarius</taxon>
    </lineage>
</organism>
<dbReference type="EMBL" id="CP020474">
    <property type="protein sequence ID" value="ARE84387.1"/>
    <property type="molecule type" value="Genomic_DNA"/>
</dbReference>
<evidence type="ECO:0000313" key="2">
    <source>
        <dbReference type="EMBL" id="ARE84387.1"/>
    </source>
</evidence>
<keyword evidence="3" id="KW-1185">Reference proteome</keyword>
<feature type="region of interest" description="Disordered" evidence="1">
    <location>
        <begin position="174"/>
        <end position="196"/>
    </location>
</feature>